<proteinExistence type="predicted"/>
<name>A0ABD0M4E7_9CAEN</name>
<accession>A0ABD0M4E7</accession>
<protein>
    <submittedName>
        <fullName evidence="1">Uncharacterized protein</fullName>
    </submittedName>
</protein>
<keyword evidence="2" id="KW-1185">Reference proteome</keyword>
<evidence type="ECO:0000313" key="2">
    <source>
        <dbReference type="Proteomes" id="UP001519460"/>
    </source>
</evidence>
<organism evidence="1 2">
    <name type="scientific">Batillaria attramentaria</name>
    <dbReference type="NCBI Taxonomy" id="370345"/>
    <lineage>
        <taxon>Eukaryota</taxon>
        <taxon>Metazoa</taxon>
        <taxon>Spiralia</taxon>
        <taxon>Lophotrochozoa</taxon>
        <taxon>Mollusca</taxon>
        <taxon>Gastropoda</taxon>
        <taxon>Caenogastropoda</taxon>
        <taxon>Sorbeoconcha</taxon>
        <taxon>Cerithioidea</taxon>
        <taxon>Batillariidae</taxon>
        <taxon>Batillaria</taxon>
    </lineage>
</organism>
<dbReference type="Proteomes" id="UP001519460">
    <property type="component" value="Unassembled WGS sequence"/>
</dbReference>
<reference evidence="1 2" key="1">
    <citation type="journal article" date="2023" name="Sci. Data">
        <title>Genome assembly of the Korean intertidal mud-creeper Batillaria attramentaria.</title>
        <authorList>
            <person name="Patra A.K."/>
            <person name="Ho P.T."/>
            <person name="Jun S."/>
            <person name="Lee S.J."/>
            <person name="Kim Y."/>
            <person name="Won Y.J."/>
        </authorList>
    </citation>
    <scope>NUCLEOTIDE SEQUENCE [LARGE SCALE GENOMIC DNA]</scope>
    <source>
        <strain evidence="1">Wonlab-2016</strain>
    </source>
</reference>
<comment type="caution">
    <text evidence="1">The sequence shown here is derived from an EMBL/GenBank/DDBJ whole genome shotgun (WGS) entry which is preliminary data.</text>
</comment>
<evidence type="ECO:0000313" key="1">
    <source>
        <dbReference type="EMBL" id="KAK7506244.1"/>
    </source>
</evidence>
<dbReference type="EMBL" id="JACVVK020000007">
    <property type="protein sequence ID" value="KAK7506244.1"/>
    <property type="molecule type" value="Genomic_DNA"/>
</dbReference>
<dbReference type="AlphaFoldDB" id="A0ABD0M4E7"/>
<sequence length="152" mass="18648">MGEMSKDELREEVKQVTLELRQLQEKMEDPEFQREFRRLETGRQEVRRTYFPPKYFHMKDLAREYSRVATGLRNVTSTGRELEGLRGMQLREELRKRSSELERRKELVEQMSQLYPDSRGTLPWTRYRRLYRGVKYTMRSFNELMTSRKQRD</sequence>
<gene>
    <name evidence="1" type="ORF">BaRGS_00002356</name>
</gene>